<dbReference type="SUPFAM" id="SSF55846">
    <property type="entry name" value="N-acetylmuramoyl-L-alanine amidase-like"/>
    <property type="match status" value="1"/>
</dbReference>
<dbReference type="CDD" id="cd06583">
    <property type="entry name" value="PGRP"/>
    <property type="match status" value="1"/>
</dbReference>
<dbReference type="InterPro" id="IPR051206">
    <property type="entry name" value="NAMLAA_amidase_2"/>
</dbReference>
<dbReference type="GO" id="GO:0008745">
    <property type="term" value="F:N-acetylmuramoyl-L-alanine amidase activity"/>
    <property type="evidence" value="ECO:0007669"/>
    <property type="project" value="UniProtKB-EC"/>
</dbReference>
<dbReference type="PANTHER" id="PTHR30417:SF1">
    <property type="entry name" value="N-ACETYLMURAMOYL-L-ALANINE AMIDASE AMID"/>
    <property type="match status" value="1"/>
</dbReference>
<dbReference type="EC" id="3.5.1.28" evidence="2"/>
<sequence>MKNWLTLEPDRVKLMNKHYTKGRGGNKVECVVVHHNAGVLSIDQIWQVWQTRAASAHYQVQSDGVIGQLVWDRDTAWHAANQYTNQRSIGIEVSNSAGPNAGWPITDTAIREAGRLIAAVCLYYGLGRPVSGDNVRYHREFTSTTCPYHLAPGGKYNAALIGEAQRFYDELKAKKNGTTTGRHAKKTPAGGSSVMLTAKYFTDFIKGFFGPQIDALQDVWTQLRGPSGGGWPQLGKNKAGQNLTLVDAVAALRHDVADLTRKIDNLGGK</sequence>
<dbReference type="InterPro" id="IPR036505">
    <property type="entry name" value="Amidase/PGRP_sf"/>
</dbReference>
<dbReference type="RefSeq" id="WP_171193635.1">
    <property type="nucleotide sequence ID" value="NZ_CP061032.1"/>
</dbReference>
<keyword evidence="3" id="KW-0378">Hydrolase</keyword>
<dbReference type="Pfam" id="PF01510">
    <property type="entry name" value="Amidase_2"/>
    <property type="match status" value="1"/>
</dbReference>
<evidence type="ECO:0000256" key="1">
    <source>
        <dbReference type="ARBA" id="ARBA00001561"/>
    </source>
</evidence>
<protein>
    <recommendedName>
        <fullName evidence="2">N-acetylmuramoyl-L-alanine amidase</fullName>
        <ecNumber evidence="2">3.5.1.28</ecNumber>
    </recommendedName>
</protein>
<dbReference type="GO" id="GO:0009253">
    <property type="term" value="P:peptidoglycan catabolic process"/>
    <property type="evidence" value="ECO:0007669"/>
    <property type="project" value="InterPro"/>
</dbReference>
<name>A0A7H0K0U4_9CORY</name>
<dbReference type="KEGG" id="cluj:IAU68_03860"/>
<feature type="domain" description="N-acetylmuramoyl-L-alanine amidase" evidence="5">
    <location>
        <begin position="16"/>
        <end position="156"/>
    </location>
</feature>
<keyword evidence="4" id="KW-0961">Cell wall biogenesis/degradation</keyword>
<organism evidence="7 8">
    <name type="scientific">Corynebacterium lujinxingii</name>
    <dbReference type="NCBI Taxonomy" id="2763010"/>
    <lineage>
        <taxon>Bacteria</taxon>
        <taxon>Bacillati</taxon>
        <taxon>Actinomycetota</taxon>
        <taxon>Actinomycetes</taxon>
        <taxon>Mycobacteriales</taxon>
        <taxon>Corynebacteriaceae</taxon>
        <taxon>Corynebacterium</taxon>
    </lineage>
</organism>
<evidence type="ECO:0000259" key="5">
    <source>
        <dbReference type="SMART" id="SM00644"/>
    </source>
</evidence>
<evidence type="ECO:0000313" key="7">
    <source>
        <dbReference type="EMBL" id="QNP90910.1"/>
    </source>
</evidence>
<proteinExistence type="predicted"/>
<gene>
    <name evidence="6" type="ORF">H7348_10655</name>
    <name evidence="7" type="ORF">IAU68_03860</name>
</gene>
<dbReference type="InterPro" id="IPR002502">
    <property type="entry name" value="Amidase_domain"/>
</dbReference>
<comment type="catalytic activity">
    <reaction evidence="1">
        <text>Hydrolyzes the link between N-acetylmuramoyl residues and L-amino acid residues in certain cell-wall glycopeptides.</text>
        <dbReference type="EC" id="3.5.1.28"/>
    </reaction>
</comment>
<evidence type="ECO:0000256" key="4">
    <source>
        <dbReference type="ARBA" id="ARBA00023316"/>
    </source>
</evidence>
<dbReference type="Gene3D" id="3.40.80.10">
    <property type="entry name" value="Peptidoglycan recognition protein-like"/>
    <property type="match status" value="1"/>
</dbReference>
<dbReference type="EMBL" id="CP061032">
    <property type="protein sequence ID" value="QNP90910.1"/>
    <property type="molecule type" value="Genomic_DNA"/>
</dbReference>
<dbReference type="PANTHER" id="PTHR30417">
    <property type="entry name" value="N-ACETYLMURAMOYL-L-ALANINE AMIDASE AMID"/>
    <property type="match status" value="1"/>
</dbReference>
<evidence type="ECO:0000256" key="2">
    <source>
        <dbReference type="ARBA" id="ARBA00011901"/>
    </source>
</evidence>
<dbReference type="SMART" id="SM00644">
    <property type="entry name" value="Ami_2"/>
    <property type="match status" value="1"/>
</dbReference>
<reference evidence="8 9" key="1">
    <citation type="submission" date="2020-08" db="EMBL/GenBank/DDBJ databases">
        <title>novel species in genus Corynebacterium.</title>
        <authorList>
            <person name="Zhang G."/>
        </authorList>
    </citation>
    <scope>NUCLEOTIDE SEQUENCE [LARGE SCALE GENOMIC DNA]</scope>
    <source>
        <strain evidence="7">Zg-917</strain>
        <strain evidence="8 9">zg-917</strain>
    </source>
</reference>
<keyword evidence="9" id="KW-1185">Reference proteome</keyword>
<dbReference type="AlphaFoldDB" id="A0A7H0K0U4"/>
<dbReference type="GO" id="GO:0009254">
    <property type="term" value="P:peptidoglycan turnover"/>
    <property type="evidence" value="ECO:0007669"/>
    <property type="project" value="TreeGrafter"/>
</dbReference>
<evidence type="ECO:0000313" key="9">
    <source>
        <dbReference type="Proteomes" id="UP000642876"/>
    </source>
</evidence>
<dbReference type="EMBL" id="JACMYE010000010">
    <property type="protein sequence ID" value="MBC3179756.1"/>
    <property type="molecule type" value="Genomic_DNA"/>
</dbReference>
<evidence type="ECO:0000313" key="6">
    <source>
        <dbReference type="EMBL" id="MBC3179756.1"/>
    </source>
</evidence>
<accession>A0A7H0K0U4</accession>
<dbReference type="Proteomes" id="UP000642876">
    <property type="component" value="Unassembled WGS sequence"/>
</dbReference>
<evidence type="ECO:0000313" key="8">
    <source>
        <dbReference type="Proteomes" id="UP000516235"/>
    </source>
</evidence>
<dbReference type="Proteomes" id="UP000516235">
    <property type="component" value="Chromosome"/>
</dbReference>
<evidence type="ECO:0000256" key="3">
    <source>
        <dbReference type="ARBA" id="ARBA00022801"/>
    </source>
</evidence>
<dbReference type="GO" id="GO:0071555">
    <property type="term" value="P:cell wall organization"/>
    <property type="evidence" value="ECO:0007669"/>
    <property type="project" value="UniProtKB-KW"/>
</dbReference>